<evidence type="ECO:0000256" key="1">
    <source>
        <dbReference type="SAM" id="MobiDB-lite"/>
    </source>
</evidence>
<protein>
    <recommendedName>
        <fullName evidence="4">Lipoprotein</fullName>
    </recommendedName>
</protein>
<dbReference type="EMBL" id="NUYN01000010">
    <property type="protein sequence ID" value="PFN27792.1"/>
    <property type="molecule type" value="Genomic_DNA"/>
</dbReference>
<dbReference type="PROSITE" id="PS51257">
    <property type="entry name" value="PROKAR_LIPOPROTEIN"/>
    <property type="match status" value="1"/>
</dbReference>
<evidence type="ECO:0008006" key="4">
    <source>
        <dbReference type="Google" id="ProtNLM"/>
    </source>
</evidence>
<name>A0A2B1KUU4_BACCE</name>
<feature type="region of interest" description="Disordered" evidence="1">
    <location>
        <begin position="15"/>
        <end position="140"/>
    </location>
</feature>
<proteinExistence type="predicted"/>
<dbReference type="Proteomes" id="UP000225182">
    <property type="component" value="Unassembled WGS sequence"/>
</dbReference>
<sequence length="249" mass="27851">MRKSWILFSAILISLSGCGGKEQAEESKPKEQTVTNSEKKQTEESKPKEQTVTNSEKKQTEESKPKEQAVSNDEKKQTEESKPKEQVVTSDVKQQTDQNKPKAQSGSSDIKQNNEESKPKAQTESSGEKSNELHDAIPRDTKEVNIDFEIEKGTNKVVWDIPPIDGLIQLSVGQTIKIHHKNMDPDQPLKVLVSADTFSFDIDEVPHEGRVTMPVEEYTIHATKKGQGTITIAPNADLQLKDELTFNIK</sequence>
<gene>
    <name evidence="2" type="ORF">COJ50_06620</name>
</gene>
<dbReference type="AlphaFoldDB" id="A0A2B1KUU4"/>
<feature type="compositionally biased region" description="Basic and acidic residues" evidence="1">
    <location>
        <begin position="112"/>
        <end position="140"/>
    </location>
</feature>
<feature type="compositionally biased region" description="Polar residues" evidence="1">
    <location>
        <begin position="87"/>
        <end position="111"/>
    </location>
</feature>
<dbReference type="RefSeq" id="WP_098539955.1">
    <property type="nucleotide sequence ID" value="NZ_NUYN01000010.1"/>
</dbReference>
<comment type="caution">
    <text evidence="2">The sequence shown here is derived from an EMBL/GenBank/DDBJ whole genome shotgun (WGS) entry which is preliminary data.</text>
</comment>
<evidence type="ECO:0000313" key="3">
    <source>
        <dbReference type="Proteomes" id="UP000225182"/>
    </source>
</evidence>
<organism evidence="2 3">
    <name type="scientific">Bacillus cereus</name>
    <dbReference type="NCBI Taxonomy" id="1396"/>
    <lineage>
        <taxon>Bacteria</taxon>
        <taxon>Bacillati</taxon>
        <taxon>Bacillota</taxon>
        <taxon>Bacilli</taxon>
        <taxon>Bacillales</taxon>
        <taxon>Bacillaceae</taxon>
        <taxon>Bacillus</taxon>
        <taxon>Bacillus cereus group</taxon>
    </lineage>
</organism>
<feature type="compositionally biased region" description="Basic and acidic residues" evidence="1">
    <location>
        <begin position="22"/>
        <end position="85"/>
    </location>
</feature>
<accession>A0A2B1KUU4</accession>
<evidence type="ECO:0000313" key="2">
    <source>
        <dbReference type="EMBL" id="PFN27792.1"/>
    </source>
</evidence>
<reference evidence="2 3" key="1">
    <citation type="submission" date="2017-09" db="EMBL/GenBank/DDBJ databases">
        <title>Large-scale bioinformatics analysis of Bacillus genomes uncovers conserved roles of natural products in bacterial physiology.</title>
        <authorList>
            <consortium name="Agbiome Team Llc"/>
            <person name="Bleich R.M."/>
            <person name="Grubbs K.J."/>
            <person name="Santa Maria K.C."/>
            <person name="Allen S.E."/>
            <person name="Farag S."/>
            <person name="Shank E.A."/>
            <person name="Bowers A."/>
        </authorList>
    </citation>
    <scope>NUCLEOTIDE SEQUENCE [LARGE SCALE GENOMIC DNA]</scope>
    <source>
        <strain evidence="2 3">AFS076905</strain>
    </source>
</reference>